<proteinExistence type="predicted"/>
<evidence type="ECO:0000313" key="7">
    <source>
        <dbReference type="Proteomes" id="UP000240042"/>
    </source>
</evidence>
<keyword evidence="2 5" id="KW-0812">Transmembrane</keyword>
<dbReference type="GO" id="GO:0009403">
    <property type="term" value="P:toxin biosynthetic process"/>
    <property type="evidence" value="ECO:0007669"/>
    <property type="project" value="InterPro"/>
</dbReference>
<evidence type="ECO:0000256" key="1">
    <source>
        <dbReference type="ARBA" id="ARBA00004141"/>
    </source>
</evidence>
<feature type="transmembrane region" description="Helical" evidence="5">
    <location>
        <begin position="63"/>
        <end position="85"/>
    </location>
</feature>
<keyword evidence="4 5" id="KW-0472">Membrane</keyword>
<sequence length="160" mass="18144">MEAFIEYITITVLIIGAILGAIKGFTALFFSWFGLIGGVIFSHQFSLGLMYRLLPQYTHSKMYIILFAVFVFIVIYILAAMLGHFVSRVIYTFQLSFLNHILGVVLGTIQAMLIIGFFIGLLNYYGWINAPSMPVTKFVSYWATQTFHLLRSVVSMLTQC</sequence>
<dbReference type="Proteomes" id="UP000240042">
    <property type="component" value="Unassembled WGS sequence"/>
</dbReference>
<keyword evidence="3 5" id="KW-1133">Transmembrane helix</keyword>
<evidence type="ECO:0000256" key="3">
    <source>
        <dbReference type="ARBA" id="ARBA00022989"/>
    </source>
</evidence>
<gene>
    <name evidence="6" type="ORF">SAMN02745150_00766</name>
</gene>
<dbReference type="Pfam" id="PF02674">
    <property type="entry name" value="Colicin_V"/>
    <property type="match status" value="1"/>
</dbReference>
<evidence type="ECO:0000313" key="6">
    <source>
        <dbReference type="EMBL" id="SFB78181.1"/>
    </source>
</evidence>
<dbReference type="EMBL" id="FOKY01000004">
    <property type="protein sequence ID" value="SFB78181.1"/>
    <property type="molecule type" value="Genomic_DNA"/>
</dbReference>
<dbReference type="GO" id="GO:0016020">
    <property type="term" value="C:membrane"/>
    <property type="evidence" value="ECO:0007669"/>
    <property type="project" value="UniProtKB-SubCell"/>
</dbReference>
<accession>A0A1I1DTH2</accession>
<feature type="transmembrane region" description="Helical" evidence="5">
    <location>
        <begin position="32"/>
        <end position="51"/>
    </location>
</feature>
<feature type="transmembrane region" description="Helical" evidence="5">
    <location>
        <begin position="97"/>
        <end position="125"/>
    </location>
</feature>
<dbReference type="AlphaFoldDB" id="A0A1I1DTH2"/>
<dbReference type="STRING" id="34097.SAMN02745150_00766"/>
<dbReference type="InterPro" id="IPR003825">
    <property type="entry name" value="Colicin-V_CvpA"/>
</dbReference>
<evidence type="ECO:0000256" key="4">
    <source>
        <dbReference type="ARBA" id="ARBA00023136"/>
    </source>
</evidence>
<comment type="subcellular location">
    <subcellularLocation>
        <location evidence="1">Membrane</location>
        <topology evidence="1">Multi-pass membrane protein</topology>
    </subcellularLocation>
</comment>
<dbReference type="RefSeq" id="WP_092318810.1">
    <property type="nucleotide sequence ID" value="NZ_FOKY01000004.1"/>
</dbReference>
<feature type="transmembrane region" description="Helical" evidence="5">
    <location>
        <begin position="7"/>
        <end position="26"/>
    </location>
</feature>
<protein>
    <submittedName>
        <fullName evidence="6">Colicin V production protein</fullName>
    </submittedName>
</protein>
<organism evidence="6 7">
    <name type="scientific">Brevinema andersonii</name>
    <dbReference type="NCBI Taxonomy" id="34097"/>
    <lineage>
        <taxon>Bacteria</taxon>
        <taxon>Pseudomonadati</taxon>
        <taxon>Spirochaetota</taxon>
        <taxon>Spirochaetia</taxon>
        <taxon>Brevinematales</taxon>
        <taxon>Brevinemataceae</taxon>
        <taxon>Brevinema</taxon>
    </lineage>
</organism>
<evidence type="ECO:0000256" key="2">
    <source>
        <dbReference type="ARBA" id="ARBA00022692"/>
    </source>
</evidence>
<evidence type="ECO:0000256" key="5">
    <source>
        <dbReference type="SAM" id="Phobius"/>
    </source>
</evidence>
<reference evidence="7" key="1">
    <citation type="submission" date="2016-10" db="EMBL/GenBank/DDBJ databases">
        <authorList>
            <person name="Varghese N."/>
            <person name="Submissions S."/>
        </authorList>
    </citation>
    <scope>NUCLEOTIDE SEQUENCE [LARGE SCALE GENOMIC DNA]</scope>
    <source>
        <strain evidence="7">ATCC 43811</strain>
    </source>
</reference>
<name>A0A1I1DTH2_BREAD</name>
<keyword evidence="7" id="KW-1185">Reference proteome</keyword>